<proteinExistence type="predicted"/>
<evidence type="ECO:0000259" key="1">
    <source>
        <dbReference type="Pfam" id="PF01965"/>
    </source>
</evidence>
<dbReference type="SMR" id="A0A6N4SX47"/>
<feature type="domain" description="DJ-1/PfpI" evidence="1">
    <location>
        <begin position="3"/>
        <end position="169"/>
    </location>
</feature>
<organism evidence="2 3">
    <name type="scientific">Cytophaga hutchinsonii (strain ATCC 33406 / DSM 1761 / CIP 103989 / NBRC 15051 / NCIMB 9469 / D465)</name>
    <dbReference type="NCBI Taxonomy" id="269798"/>
    <lineage>
        <taxon>Bacteria</taxon>
        <taxon>Pseudomonadati</taxon>
        <taxon>Bacteroidota</taxon>
        <taxon>Cytophagia</taxon>
        <taxon>Cytophagales</taxon>
        <taxon>Cytophagaceae</taxon>
        <taxon>Cytophaga</taxon>
    </lineage>
</organism>
<gene>
    <name evidence="2" type="ordered locus">CHU_3765</name>
</gene>
<dbReference type="EMBL" id="CP000383">
    <property type="protein sequence ID" value="ABG60998.1"/>
    <property type="molecule type" value="Genomic_DNA"/>
</dbReference>
<evidence type="ECO:0000313" key="3">
    <source>
        <dbReference type="Proteomes" id="UP000001822"/>
    </source>
</evidence>
<dbReference type="SUPFAM" id="SSF52317">
    <property type="entry name" value="Class I glutamine amidotransferase-like"/>
    <property type="match status" value="1"/>
</dbReference>
<dbReference type="Proteomes" id="UP000001822">
    <property type="component" value="Chromosome"/>
</dbReference>
<dbReference type="AlphaFoldDB" id="A0A6N4SX47"/>
<name>A0A6N4SX47_CYTH3</name>
<dbReference type="Gene3D" id="3.40.50.880">
    <property type="match status" value="1"/>
</dbReference>
<dbReference type="RefSeq" id="WP_011587103.1">
    <property type="nucleotide sequence ID" value="NC_008255.1"/>
</dbReference>
<dbReference type="InterPro" id="IPR050325">
    <property type="entry name" value="Prot/Nucl_acid_deglycase"/>
</dbReference>
<protein>
    <recommendedName>
        <fullName evidence="1">DJ-1/PfpI domain-containing protein</fullName>
    </recommendedName>
</protein>
<dbReference type="PANTHER" id="PTHR48094">
    <property type="entry name" value="PROTEIN/NUCLEIC ACID DEGLYCASE DJ-1-RELATED"/>
    <property type="match status" value="1"/>
</dbReference>
<dbReference type="KEGG" id="chu:CHU_3765"/>
<dbReference type="Pfam" id="PF01965">
    <property type="entry name" value="DJ-1_PfpI"/>
    <property type="match status" value="1"/>
</dbReference>
<evidence type="ECO:0000313" key="2">
    <source>
        <dbReference type="EMBL" id="ABG60998.1"/>
    </source>
</evidence>
<dbReference type="InterPro" id="IPR002818">
    <property type="entry name" value="DJ-1/PfpI"/>
</dbReference>
<dbReference type="InterPro" id="IPR029062">
    <property type="entry name" value="Class_I_gatase-like"/>
</dbReference>
<dbReference type="GO" id="GO:0005737">
    <property type="term" value="C:cytoplasm"/>
    <property type="evidence" value="ECO:0007669"/>
    <property type="project" value="TreeGrafter"/>
</dbReference>
<dbReference type="PANTHER" id="PTHR48094:SF12">
    <property type="entry name" value="PARKINSON DISEASE PROTEIN 7 HOMOLOG"/>
    <property type="match status" value="1"/>
</dbReference>
<sequence length="175" mass="19096">MKKRIVMLLASEKFRDCEYITPRAFFEQAGIEIVTASTTGSSTGRFGYKVHADLLLEEIDARTFDGIYFVGGAGSAQYLQDEIAKSVFNSFLHLNKPIAAICAAPRNLLKWDMLKNKRATGFDADGIFSKMAAEHGAIALPQEKVVTDGLILTANGPEAAEESALAFIQLLHSTH</sequence>
<keyword evidence="3" id="KW-1185">Reference proteome</keyword>
<accession>A0A6N4SX47</accession>
<reference evidence="2 3" key="1">
    <citation type="journal article" date="2007" name="Appl. Environ. Microbiol.">
        <title>Genome sequence of the cellulolytic gliding bacterium Cytophaga hutchinsonii.</title>
        <authorList>
            <person name="Xie G."/>
            <person name="Bruce D.C."/>
            <person name="Challacombe J.F."/>
            <person name="Chertkov O."/>
            <person name="Detter J.C."/>
            <person name="Gilna P."/>
            <person name="Han C.S."/>
            <person name="Lucas S."/>
            <person name="Misra M."/>
            <person name="Myers G.L."/>
            <person name="Richardson P."/>
            <person name="Tapia R."/>
            <person name="Thayer N."/>
            <person name="Thompson L.S."/>
            <person name="Brettin T.S."/>
            <person name="Henrissat B."/>
            <person name="Wilson D.B."/>
            <person name="McBride M.J."/>
        </authorList>
    </citation>
    <scope>NUCLEOTIDE SEQUENCE [LARGE SCALE GENOMIC DNA]</scope>
    <source>
        <strain evidence="3">ATCC 33406 / DSM 1761 / CIP 103989 / NBRC 15051 / NCIMB 9469 / D465</strain>
    </source>
</reference>
<dbReference type="OrthoDB" id="9792284at2"/>